<evidence type="ECO:0000313" key="1">
    <source>
        <dbReference type="EMBL" id="KAI8421218.1"/>
    </source>
</evidence>
<sequence>MDDEIEDIVGDVRLTDSQKSVATTNAYSQDFTDSSSDRNNSSGKDTYVIECDSDDSDAVYQLHNKRSVINLNDRPSIANERNINPSKTTVHSNEKITTQIRLTSTREQNLRSTTTSVHRCYLVAQETFTQTSKTIFELAQTDNAQKTTDSKAIETQTSNISVIEDKTIEYRIEVSGSRTQFSRNEISKDHKHRIGNTQLQIENSGSSCGQKVEPLNLNQSSEEDERSMNNFNDDNSLGTLKIIDERTKDEMTAHKEMFDNTSEFEDTSKFDSDFDAESLDDEYRDNRPDNQDDISMESVSKSVDNDVEELYNKLEKSLDLRTFERPETFDIPRHVTLTPLTEESNAVRVDSILDITPNKASISTQEETSSANKISSKHSEANVKIEPAETADEMDKNSGVKVKMLPQEESKPESFKLPPIHNHQSCPSSPHLNYLFGKSATLPGLYESQRAGDRWEIGTKDLASGESAQINGRVEAVVLRTTEQCHLPSIYIEGHINYGDSNTLDSSRNPKSSVLSSDTPRETISIQERIKELKMSKCRRQRMPNASLGEGRLCDAAERGCEMLCLTVIKNKPVRRAANVALDDIVCGVESPLVRCAAARLLVVCAALAGGGRDLLRARPPTAAAARRHALRALAALLDDKSIDTRKYAERLYSMLRPLVNFEAYYLTDVEVDLASKQMKKYDQMLLCGPPKETR</sequence>
<gene>
    <name evidence="1" type="ORF">MSG28_008281</name>
</gene>
<keyword evidence="2" id="KW-1185">Reference proteome</keyword>
<organism evidence="1 2">
    <name type="scientific">Choristoneura fumiferana</name>
    <name type="common">Spruce budworm moth</name>
    <name type="synonym">Archips fumiferana</name>
    <dbReference type="NCBI Taxonomy" id="7141"/>
    <lineage>
        <taxon>Eukaryota</taxon>
        <taxon>Metazoa</taxon>
        <taxon>Ecdysozoa</taxon>
        <taxon>Arthropoda</taxon>
        <taxon>Hexapoda</taxon>
        <taxon>Insecta</taxon>
        <taxon>Pterygota</taxon>
        <taxon>Neoptera</taxon>
        <taxon>Endopterygota</taxon>
        <taxon>Lepidoptera</taxon>
        <taxon>Glossata</taxon>
        <taxon>Ditrysia</taxon>
        <taxon>Tortricoidea</taxon>
        <taxon>Tortricidae</taxon>
        <taxon>Tortricinae</taxon>
        <taxon>Choristoneura</taxon>
    </lineage>
</organism>
<proteinExistence type="predicted"/>
<dbReference type="Proteomes" id="UP001064048">
    <property type="component" value="Chromosome 13"/>
</dbReference>
<name>A0ACC0JAR8_CHOFU</name>
<reference evidence="1 2" key="1">
    <citation type="journal article" date="2022" name="Genome Biol. Evol.">
        <title>The Spruce Budworm Genome: Reconstructing the Evolutionary History of Antifreeze Proteins.</title>
        <authorList>
            <person name="Beliveau C."/>
            <person name="Gagne P."/>
            <person name="Picq S."/>
            <person name="Vernygora O."/>
            <person name="Keeling C.I."/>
            <person name="Pinkney K."/>
            <person name="Doucet D."/>
            <person name="Wen F."/>
            <person name="Johnston J.S."/>
            <person name="Maaroufi H."/>
            <person name="Boyle B."/>
            <person name="Laroche J."/>
            <person name="Dewar K."/>
            <person name="Juretic N."/>
            <person name="Blackburn G."/>
            <person name="Nisole A."/>
            <person name="Brunet B."/>
            <person name="Brandao M."/>
            <person name="Lumley L."/>
            <person name="Duan J."/>
            <person name="Quan G."/>
            <person name="Lucarotti C.J."/>
            <person name="Roe A.D."/>
            <person name="Sperling F.A.H."/>
            <person name="Levesque R.C."/>
            <person name="Cusson M."/>
        </authorList>
    </citation>
    <scope>NUCLEOTIDE SEQUENCE [LARGE SCALE GENOMIC DNA]</scope>
    <source>
        <strain evidence="1">Glfc:IPQL:Cfum</strain>
    </source>
</reference>
<evidence type="ECO:0000313" key="2">
    <source>
        <dbReference type="Proteomes" id="UP001064048"/>
    </source>
</evidence>
<protein>
    <submittedName>
        <fullName evidence="1">Uncharacterized protein</fullName>
    </submittedName>
</protein>
<accession>A0ACC0JAR8</accession>
<comment type="caution">
    <text evidence="1">The sequence shown here is derived from an EMBL/GenBank/DDBJ whole genome shotgun (WGS) entry which is preliminary data.</text>
</comment>
<dbReference type="EMBL" id="CM046113">
    <property type="protein sequence ID" value="KAI8421218.1"/>
    <property type="molecule type" value="Genomic_DNA"/>
</dbReference>